<evidence type="ECO:0000256" key="1">
    <source>
        <dbReference type="ARBA" id="ARBA00004651"/>
    </source>
</evidence>
<keyword evidence="6 8" id="KW-0472">Membrane</keyword>
<reference evidence="9 10" key="1">
    <citation type="submission" date="2018-04" db="EMBL/GenBank/DDBJ databases">
        <title>Novel actinobacteria from marine sediment.</title>
        <authorList>
            <person name="Ng Z.Y."/>
            <person name="Tan G.Y.A."/>
        </authorList>
    </citation>
    <scope>NUCLEOTIDE SEQUENCE [LARGE SCALE GENOMIC DNA]</scope>
    <source>
        <strain evidence="9 10">TPS81</strain>
    </source>
</reference>
<dbReference type="Proteomes" id="UP000253318">
    <property type="component" value="Unassembled WGS sequence"/>
</dbReference>
<feature type="transmembrane region" description="Helical" evidence="8">
    <location>
        <begin position="251"/>
        <end position="270"/>
    </location>
</feature>
<proteinExistence type="inferred from homology"/>
<dbReference type="PANTHER" id="PTHR34184:SF4">
    <property type="entry name" value="UPF0718 PROTEIN YCGR"/>
    <property type="match status" value="1"/>
</dbReference>
<feature type="transmembrane region" description="Helical" evidence="8">
    <location>
        <begin position="350"/>
        <end position="369"/>
    </location>
</feature>
<keyword evidence="10" id="KW-1185">Reference proteome</keyword>
<protein>
    <recommendedName>
        <fullName evidence="11">Permease</fullName>
    </recommendedName>
</protein>
<name>A0A368SYU1_9ACTN</name>
<gene>
    <name evidence="9" type="ORF">DEF24_24765</name>
</gene>
<evidence type="ECO:0000256" key="2">
    <source>
        <dbReference type="ARBA" id="ARBA00006386"/>
    </source>
</evidence>
<dbReference type="PANTHER" id="PTHR34184">
    <property type="entry name" value="UPF0718 PROTEIN YCGR"/>
    <property type="match status" value="1"/>
</dbReference>
<comment type="similarity">
    <text evidence="2">Belongs to the UPF0718 family.</text>
</comment>
<evidence type="ECO:0000313" key="10">
    <source>
        <dbReference type="Proteomes" id="UP000253318"/>
    </source>
</evidence>
<comment type="caution">
    <text evidence="9">The sequence shown here is derived from an EMBL/GenBank/DDBJ whole genome shotgun (WGS) entry which is preliminary data.</text>
</comment>
<evidence type="ECO:0000256" key="5">
    <source>
        <dbReference type="ARBA" id="ARBA00022989"/>
    </source>
</evidence>
<dbReference type="Pfam" id="PF03773">
    <property type="entry name" value="ArsP_1"/>
    <property type="match status" value="1"/>
</dbReference>
<evidence type="ECO:0000256" key="8">
    <source>
        <dbReference type="SAM" id="Phobius"/>
    </source>
</evidence>
<feature type="transmembrane region" description="Helical" evidence="8">
    <location>
        <begin position="276"/>
        <end position="300"/>
    </location>
</feature>
<dbReference type="GO" id="GO:0005886">
    <property type="term" value="C:plasma membrane"/>
    <property type="evidence" value="ECO:0007669"/>
    <property type="project" value="UniProtKB-SubCell"/>
</dbReference>
<feature type="transmembrane region" description="Helical" evidence="8">
    <location>
        <begin position="59"/>
        <end position="78"/>
    </location>
</feature>
<evidence type="ECO:0000313" key="9">
    <source>
        <dbReference type="EMBL" id="RCV49914.1"/>
    </source>
</evidence>
<feature type="transmembrane region" description="Helical" evidence="8">
    <location>
        <begin position="198"/>
        <end position="218"/>
    </location>
</feature>
<keyword evidence="3" id="KW-1003">Cell membrane</keyword>
<organism evidence="9 10">
    <name type="scientific">Marinitenerispora sediminis</name>
    <dbReference type="NCBI Taxonomy" id="1931232"/>
    <lineage>
        <taxon>Bacteria</taxon>
        <taxon>Bacillati</taxon>
        <taxon>Actinomycetota</taxon>
        <taxon>Actinomycetes</taxon>
        <taxon>Streptosporangiales</taxon>
        <taxon>Nocardiopsidaceae</taxon>
        <taxon>Marinitenerispora</taxon>
    </lineage>
</organism>
<feature type="transmembrane region" description="Helical" evidence="8">
    <location>
        <begin position="307"/>
        <end position="330"/>
    </location>
</feature>
<feature type="region of interest" description="Disordered" evidence="7">
    <location>
        <begin position="1"/>
        <end position="53"/>
    </location>
</feature>
<evidence type="ECO:0000256" key="3">
    <source>
        <dbReference type="ARBA" id="ARBA00022475"/>
    </source>
</evidence>
<sequence length="370" mass="38904">MRADPPPNDDKDSSVPDRSAGSPVRSSSLGDTIAGWSDREDEHLPPPDWGRPTGPRRTATVWLFAAFIALMGAGHAWLSDRLTHEAFLAWATIFTAISLQAMPFLVFGVALSAALTAFVPASLWRRVIPRHPAAAVPVAGVAGAVLPGCECASVPIAGSLIRRGVAPAAALTFLLAAPAINPVVLVATAVAFPNRPEMVVARLVASLGAAVVVGWLWARFGRSGWLRPPRAHHDPGASRWTVFRESMQHDLMHAGGFLVVGALAAATLNVMVPRDWIAAVADMPVVSVLVLAALAVLLSICSEADAFVAASLSEFSGTAQLAFLVVGPMVDLKLIALQAGTFGWAFVRRFVPLTLVLTLLFSFAVGGLLL</sequence>
<evidence type="ECO:0000256" key="6">
    <source>
        <dbReference type="ARBA" id="ARBA00023136"/>
    </source>
</evidence>
<feature type="transmembrane region" description="Helical" evidence="8">
    <location>
        <begin position="90"/>
        <end position="119"/>
    </location>
</feature>
<dbReference type="RefSeq" id="WP_114400689.1">
    <property type="nucleotide sequence ID" value="NZ_QEIM01000274.1"/>
</dbReference>
<feature type="transmembrane region" description="Helical" evidence="8">
    <location>
        <begin position="168"/>
        <end position="192"/>
    </location>
</feature>
<keyword evidence="5 8" id="KW-1133">Transmembrane helix</keyword>
<feature type="compositionally biased region" description="Basic and acidic residues" evidence="7">
    <location>
        <begin position="1"/>
        <end position="15"/>
    </location>
</feature>
<dbReference type="AlphaFoldDB" id="A0A368SYU1"/>
<accession>A0A368SYU1</accession>
<dbReference type="OrthoDB" id="9810876at2"/>
<evidence type="ECO:0000256" key="7">
    <source>
        <dbReference type="SAM" id="MobiDB-lite"/>
    </source>
</evidence>
<evidence type="ECO:0008006" key="11">
    <source>
        <dbReference type="Google" id="ProtNLM"/>
    </source>
</evidence>
<keyword evidence="4 8" id="KW-0812">Transmembrane</keyword>
<evidence type="ECO:0000256" key="4">
    <source>
        <dbReference type="ARBA" id="ARBA00022692"/>
    </source>
</evidence>
<dbReference type="InterPro" id="IPR005524">
    <property type="entry name" value="DUF318"/>
</dbReference>
<dbReference type="EMBL" id="QEIN01000306">
    <property type="protein sequence ID" value="RCV49914.1"/>
    <property type="molecule type" value="Genomic_DNA"/>
</dbReference>
<comment type="subcellular location">
    <subcellularLocation>
        <location evidence="1">Cell membrane</location>
        <topology evidence="1">Multi-pass membrane protein</topology>
    </subcellularLocation>
</comment>
<dbReference type="InterPro" id="IPR052923">
    <property type="entry name" value="UPF0718"/>
</dbReference>